<dbReference type="Proteomes" id="UP000294772">
    <property type="component" value="Unassembled WGS sequence"/>
</dbReference>
<keyword evidence="6" id="KW-0175">Coiled coil</keyword>
<evidence type="ECO:0000259" key="8">
    <source>
        <dbReference type="Pfam" id="PF02706"/>
    </source>
</evidence>
<dbReference type="Pfam" id="PF13807">
    <property type="entry name" value="GNVR"/>
    <property type="match status" value="1"/>
</dbReference>
<name>A0A2S5T8L4_9BURK</name>
<dbReference type="RefSeq" id="WP_104356144.1">
    <property type="nucleotide sequence ID" value="NZ_CALFFA010000013.1"/>
</dbReference>
<feature type="transmembrane region" description="Helical" evidence="7">
    <location>
        <begin position="395"/>
        <end position="417"/>
    </location>
</feature>
<reference evidence="11 13" key="2">
    <citation type="submission" date="2019-03" db="EMBL/GenBank/DDBJ databases">
        <title>Genomic Encyclopedia of Type Strains, Phase IV (KMG-IV): sequencing the most valuable type-strain genomes for metagenomic binning, comparative biology and taxonomic classification.</title>
        <authorList>
            <person name="Goeker M."/>
        </authorList>
    </citation>
    <scope>NUCLEOTIDE SEQUENCE [LARGE SCALE GENOMIC DNA]</scope>
    <source>
        <strain evidence="11 13">DSM 15264</strain>
    </source>
</reference>
<dbReference type="NCBIfam" id="TIGR03017">
    <property type="entry name" value="EpsF"/>
    <property type="match status" value="1"/>
</dbReference>
<dbReference type="GO" id="GO:0004713">
    <property type="term" value="F:protein tyrosine kinase activity"/>
    <property type="evidence" value="ECO:0007669"/>
    <property type="project" value="TreeGrafter"/>
</dbReference>
<evidence type="ECO:0000313" key="13">
    <source>
        <dbReference type="Proteomes" id="UP000294772"/>
    </source>
</evidence>
<proteinExistence type="predicted"/>
<evidence type="ECO:0000256" key="6">
    <source>
        <dbReference type="SAM" id="Coils"/>
    </source>
</evidence>
<evidence type="ECO:0000256" key="5">
    <source>
        <dbReference type="ARBA" id="ARBA00023136"/>
    </source>
</evidence>
<evidence type="ECO:0000256" key="2">
    <source>
        <dbReference type="ARBA" id="ARBA00022475"/>
    </source>
</evidence>
<dbReference type="PANTHER" id="PTHR32309">
    <property type="entry name" value="TYROSINE-PROTEIN KINASE"/>
    <property type="match status" value="1"/>
</dbReference>
<feature type="coiled-coil region" evidence="6">
    <location>
        <begin position="171"/>
        <end position="221"/>
    </location>
</feature>
<keyword evidence="12" id="KW-1185">Reference proteome</keyword>
<organism evidence="10 12">
    <name type="scientific">Caldimonas thermodepolymerans</name>
    <dbReference type="NCBI Taxonomy" id="215580"/>
    <lineage>
        <taxon>Bacteria</taxon>
        <taxon>Pseudomonadati</taxon>
        <taxon>Pseudomonadota</taxon>
        <taxon>Betaproteobacteria</taxon>
        <taxon>Burkholderiales</taxon>
        <taxon>Sphaerotilaceae</taxon>
        <taxon>Caldimonas</taxon>
    </lineage>
</organism>
<dbReference type="InterPro" id="IPR003856">
    <property type="entry name" value="LPS_length_determ_N"/>
</dbReference>
<evidence type="ECO:0000256" key="3">
    <source>
        <dbReference type="ARBA" id="ARBA00022692"/>
    </source>
</evidence>
<evidence type="ECO:0000256" key="1">
    <source>
        <dbReference type="ARBA" id="ARBA00004651"/>
    </source>
</evidence>
<dbReference type="AlphaFoldDB" id="A0A2S5T8L4"/>
<keyword evidence="5 7" id="KW-0472">Membrane</keyword>
<feature type="domain" description="Tyrosine-protein kinase G-rich" evidence="9">
    <location>
        <begin position="346"/>
        <end position="415"/>
    </location>
</feature>
<comment type="caution">
    <text evidence="10">The sequence shown here is derived from an EMBL/GenBank/DDBJ whole genome shotgun (WGS) entry which is preliminary data.</text>
</comment>
<dbReference type="InterPro" id="IPR017468">
    <property type="entry name" value="Chain_len_reg_EpsF"/>
</dbReference>
<dbReference type="Pfam" id="PF02706">
    <property type="entry name" value="Wzz"/>
    <property type="match status" value="1"/>
</dbReference>
<keyword evidence="4 7" id="KW-1133">Transmembrane helix</keyword>
<dbReference type="EMBL" id="PSNY01000002">
    <property type="protein sequence ID" value="PPE71355.1"/>
    <property type="molecule type" value="Genomic_DNA"/>
</dbReference>
<evidence type="ECO:0000313" key="11">
    <source>
        <dbReference type="EMBL" id="TCP06323.1"/>
    </source>
</evidence>
<evidence type="ECO:0000256" key="7">
    <source>
        <dbReference type="SAM" id="Phobius"/>
    </source>
</evidence>
<gene>
    <name evidence="10" type="primary">epsF</name>
    <name evidence="10" type="ORF">C1702_02750</name>
    <name evidence="11" type="ORF">EV676_107194</name>
</gene>
<dbReference type="EMBL" id="SLXF01000007">
    <property type="protein sequence ID" value="TCP06323.1"/>
    <property type="molecule type" value="Genomic_DNA"/>
</dbReference>
<evidence type="ECO:0000313" key="10">
    <source>
        <dbReference type="EMBL" id="PPE71355.1"/>
    </source>
</evidence>
<dbReference type="InterPro" id="IPR050445">
    <property type="entry name" value="Bact_polysacc_biosynth/exp"/>
</dbReference>
<dbReference type="PANTHER" id="PTHR32309:SF13">
    <property type="entry name" value="FERRIC ENTEROBACTIN TRANSPORT PROTEIN FEPE"/>
    <property type="match status" value="1"/>
</dbReference>
<evidence type="ECO:0000256" key="4">
    <source>
        <dbReference type="ARBA" id="ARBA00022989"/>
    </source>
</evidence>
<accession>A0A2S5T8L4</accession>
<protein>
    <submittedName>
        <fullName evidence="10">Chain length determinant protein EpsF</fullName>
    </submittedName>
</protein>
<dbReference type="OrthoDB" id="8559110at2"/>
<dbReference type="GO" id="GO:0005886">
    <property type="term" value="C:plasma membrane"/>
    <property type="evidence" value="ECO:0007669"/>
    <property type="project" value="UniProtKB-SubCell"/>
</dbReference>
<keyword evidence="2" id="KW-1003">Cell membrane</keyword>
<reference evidence="10 12" key="1">
    <citation type="submission" date="2018-02" db="EMBL/GenBank/DDBJ databases">
        <title>Reclassifiation of [Polyangium] brachysporum DSM 7029 as Guopingzhaonella breviflexa gen. nov., sp. nov., a member of the family Comamonadaceae.</title>
        <authorList>
            <person name="Tang B."/>
        </authorList>
    </citation>
    <scope>NUCLEOTIDE SEQUENCE [LARGE SCALE GENOMIC DNA]</scope>
    <source>
        <strain evidence="10 12">DSM 15344</strain>
    </source>
</reference>
<keyword evidence="3 7" id="KW-0812">Transmembrane</keyword>
<evidence type="ECO:0000313" key="12">
    <source>
        <dbReference type="Proteomes" id="UP000239406"/>
    </source>
</evidence>
<dbReference type="SUPFAM" id="SSF56954">
    <property type="entry name" value="Outer membrane efflux proteins (OEP)"/>
    <property type="match status" value="1"/>
</dbReference>
<evidence type="ECO:0000259" key="9">
    <source>
        <dbReference type="Pfam" id="PF13807"/>
    </source>
</evidence>
<feature type="coiled-coil region" evidence="6">
    <location>
        <begin position="255"/>
        <end position="370"/>
    </location>
</feature>
<dbReference type="Proteomes" id="UP000239406">
    <property type="component" value="Unassembled WGS sequence"/>
</dbReference>
<comment type="subcellular location">
    <subcellularLocation>
        <location evidence="1">Cell membrane</location>
        <topology evidence="1">Multi-pass membrane protein</topology>
    </subcellularLocation>
</comment>
<dbReference type="InterPro" id="IPR032807">
    <property type="entry name" value="GNVR"/>
</dbReference>
<sequence length="474" mass="52016">MTLGQFFSILLARWKVALAVLVLAIGAAVAISLLLPKQYRATSTVVVDVRSPDPVAGMVLPGAQGYLLTQLEIIRSERVALRVVRNLKLADNPQTREQWRESTGGSVDIESWLAKALLRNLEVKPSGDSQVLAVSYTSVDPRFSALIANAFVQGYIDTQVDLRKEPAKQYASFFDERARELRERLEAAQARLSEYQKQHGLVATDERLDIENARLQELSSQLVAIQAVTAESSSRQSQAGAAADRMQEVLLNPLISSLKGDLNRQEARLQELNARYGSNHPQVIEAQASIAALRERIAAETRRVTSGVSVSNTINRQREAEIKAALEAQRERLLKMREQRDQAAVLVNDVANAQRAYDAVLARLNQTNLESHATLTNASMLSPAVPPTDPSSPNLILNVLLATSVGLVLAVAASVLLELLDRRVRTFADVVQLLGLPVLGVMPKPVRRGMLSGRRDRPLIARRVLGQLPRPKGV</sequence>
<feature type="transmembrane region" description="Helical" evidence="7">
    <location>
        <begin position="12"/>
        <end position="35"/>
    </location>
</feature>
<feature type="domain" description="Polysaccharide chain length determinant N-terminal" evidence="8">
    <location>
        <begin position="2"/>
        <end position="87"/>
    </location>
</feature>